<dbReference type="InterPro" id="IPR008927">
    <property type="entry name" value="6-PGluconate_DH-like_C_sf"/>
</dbReference>
<keyword evidence="5" id="KW-0520">NAD</keyword>
<dbReference type="PATRIC" id="fig|1008153.3.peg.2890"/>
<dbReference type="GO" id="GO:0051287">
    <property type="term" value="F:NAD binding"/>
    <property type="evidence" value="ECO:0007669"/>
    <property type="project" value="InterPro"/>
</dbReference>
<dbReference type="SUPFAM" id="SSF51735">
    <property type="entry name" value="NAD(P)-binding Rossmann-fold domains"/>
    <property type="match status" value="1"/>
</dbReference>
<name>A0A151ACK9_9EURY</name>
<dbReference type="NCBIfam" id="TIGR03026">
    <property type="entry name" value="NDP-sugDHase"/>
    <property type="match status" value="1"/>
</dbReference>
<gene>
    <name evidence="10" type="primary">wecC_1</name>
    <name evidence="10" type="ORF">HAPAU_28280</name>
</gene>
<dbReference type="InterPro" id="IPR036291">
    <property type="entry name" value="NAD(P)-bd_dom_sf"/>
</dbReference>
<dbReference type="GO" id="GO:0000271">
    <property type="term" value="P:polysaccharide biosynthetic process"/>
    <property type="evidence" value="ECO:0007669"/>
    <property type="project" value="InterPro"/>
</dbReference>
<dbReference type="SUPFAM" id="SSF48179">
    <property type="entry name" value="6-phosphogluconate dehydrogenase C-terminal domain-like"/>
    <property type="match status" value="1"/>
</dbReference>
<evidence type="ECO:0000256" key="7">
    <source>
        <dbReference type="ARBA" id="ARBA00049130"/>
    </source>
</evidence>
<proteinExistence type="inferred from homology"/>
<evidence type="ECO:0000259" key="9">
    <source>
        <dbReference type="SMART" id="SM00984"/>
    </source>
</evidence>
<organism evidence="10 11">
    <name type="scientific">Halalkalicoccus paucihalophilus</name>
    <dbReference type="NCBI Taxonomy" id="1008153"/>
    <lineage>
        <taxon>Archaea</taxon>
        <taxon>Methanobacteriati</taxon>
        <taxon>Methanobacteriota</taxon>
        <taxon>Stenosarchaea group</taxon>
        <taxon>Halobacteria</taxon>
        <taxon>Halobacteriales</taxon>
        <taxon>Halococcaceae</taxon>
        <taxon>Halalkalicoccus</taxon>
    </lineage>
</organism>
<dbReference type="GO" id="GO:0089714">
    <property type="term" value="F:UDP-N-acetyl-D-mannosamine dehydrogenase activity"/>
    <property type="evidence" value="ECO:0007669"/>
    <property type="project" value="UniProtKB-EC"/>
</dbReference>
<evidence type="ECO:0000256" key="1">
    <source>
        <dbReference type="ARBA" id="ARBA00006601"/>
    </source>
</evidence>
<evidence type="ECO:0000256" key="4">
    <source>
        <dbReference type="ARBA" id="ARBA00023002"/>
    </source>
</evidence>
<evidence type="ECO:0000313" key="11">
    <source>
        <dbReference type="Proteomes" id="UP000075321"/>
    </source>
</evidence>
<dbReference type="EC" id="1.1.1.336" evidence="2"/>
<dbReference type="InterPro" id="IPR036220">
    <property type="entry name" value="UDP-Glc/GDP-Man_DH_C_sf"/>
</dbReference>
<dbReference type="InterPro" id="IPR017476">
    <property type="entry name" value="UDP-Glc/GDP-Man"/>
</dbReference>
<dbReference type="Pfam" id="PF03720">
    <property type="entry name" value="UDPG_MGDP_dh_C"/>
    <property type="match status" value="1"/>
</dbReference>
<dbReference type="Proteomes" id="UP000075321">
    <property type="component" value="Unassembled WGS sequence"/>
</dbReference>
<evidence type="ECO:0000256" key="8">
    <source>
        <dbReference type="PIRNR" id="PIRNR000124"/>
    </source>
</evidence>
<dbReference type="EMBL" id="LTAZ01000007">
    <property type="protein sequence ID" value="KYH25242.1"/>
    <property type="molecule type" value="Genomic_DNA"/>
</dbReference>
<dbReference type="GO" id="GO:0016628">
    <property type="term" value="F:oxidoreductase activity, acting on the CH-CH group of donors, NAD or NADP as acceptor"/>
    <property type="evidence" value="ECO:0007669"/>
    <property type="project" value="InterPro"/>
</dbReference>
<accession>A0A151ACK9</accession>
<dbReference type="OrthoDB" id="372050at2157"/>
<dbReference type="PANTHER" id="PTHR43491">
    <property type="entry name" value="UDP-N-ACETYL-D-MANNOSAMINE DEHYDROGENASE"/>
    <property type="match status" value="1"/>
</dbReference>
<dbReference type="PIRSF" id="PIRSF000124">
    <property type="entry name" value="UDPglc_GDPman_dh"/>
    <property type="match status" value="1"/>
</dbReference>
<dbReference type="InterPro" id="IPR028359">
    <property type="entry name" value="UDP_ManNAc/GlcNAc_DH"/>
</dbReference>
<dbReference type="Gene3D" id="3.40.50.720">
    <property type="entry name" value="NAD(P)-binding Rossmann-like Domain"/>
    <property type="match status" value="2"/>
</dbReference>
<comment type="catalytic activity">
    <reaction evidence="7">
        <text>UDP-N-acetyl-alpha-D-mannosamine + 2 NAD(+) + H2O = UDP-N-acetyl-alpha-D-mannosaminouronate + 2 NADH + 3 H(+)</text>
        <dbReference type="Rhea" id="RHEA:25780"/>
        <dbReference type="ChEBI" id="CHEBI:15377"/>
        <dbReference type="ChEBI" id="CHEBI:15378"/>
        <dbReference type="ChEBI" id="CHEBI:57540"/>
        <dbReference type="ChEBI" id="CHEBI:57945"/>
        <dbReference type="ChEBI" id="CHEBI:68623"/>
        <dbReference type="ChEBI" id="CHEBI:70731"/>
        <dbReference type="EC" id="1.1.1.336"/>
    </reaction>
</comment>
<dbReference type="AlphaFoldDB" id="A0A151ACK9"/>
<evidence type="ECO:0000256" key="3">
    <source>
        <dbReference type="ARBA" id="ARBA00016796"/>
    </source>
</evidence>
<reference evidence="10 11" key="1">
    <citation type="submission" date="2016-02" db="EMBL/GenBank/DDBJ databases">
        <title>Genome sequence of Halalkalicoccus paucihalophilus DSM 24557.</title>
        <authorList>
            <person name="Poehlein A."/>
            <person name="Daniel R."/>
        </authorList>
    </citation>
    <scope>NUCLEOTIDE SEQUENCE [LARGE SCALE GENOMIC DNA]</scope>
    <source>
        <strain evidence="10 11">DSM 24557</strain>
    </source>
</reference>
<dbReference type="SMART" id="SM00984">
    <property type="entry name" value="UDPG_MGDP_dh_C"/>
    <property type="match status" value="1"/>
</dbReference>
<dbReference type="InterPro" id="IPR014027">
    <property type="entry name" value="UDP-Glc/GDP-Man_DH_C"/>
</dbReference>
<sequence>MPEPNGDTVCIVGLGYVGLPLASAFDEEGLAVIGYDVDEGKIKGLSAGRDPTGEIGDDAVATSGIEFTMDPTGIERADYVVITVPTPVDSMKNPNLDFVESAGRTVGEHLSPGATVVLESTVYPGVTRDVLGPAIEEASGLTQSEEFNMGYSPERLAPGTDKSLREVKKIVSGDTDETLADLAALYGQIIDAGLYRAPTIETAEAAKVLENVQRDVNIAVVNELALICDHMGLDTKEVIDAAASKWNFHEYTPGLVGGHCIPVDPLFLVHGSERAGYSPKLILQAREVNEYMPKHTAELTLKALNESGKVLQDSRMVVLGLAYKPNVGDLRTSEIGGVITTLAEYGIECDGYDPLAPDEQIRESFGIDPLPEPDFEDADGVVLATPHDTILEDFDLEAAKEQLAENPVLVDVKGVLDETEVEEAGYAYRKL</sequence>
<evidence type="ECO:0000256" key="5">
    <source>
        <dbReference type="ARBA" id="ARBA00023027"/>
    </source>
</evidence>
<evidence type="ECO:0000256" key="6">
    <source>
        <dbReference type="ARBA" id="ARBA00030172"/>
    </source>
</evidence>
<protein>
    <recommendedName>
        <fullName evidence="3">UDP-N-acetyl-D-mannosamine dehydrogenase</fullName>
        <ecNumber evidence="2">1.1.1.336</ecNumber>
    </recommendedName>
    <alternativeName>
        <fullName evidence="6">UDP-ManNAc 6-dehydrogenase</fullName>
    </alternativeName>
</protein>
<dbReference type="SUPFAM" id="SSF52413">
    <property type="entry name" value="UDP-glucose/GDP-mannose dehydrogenase C-terminal domain"/>
    <property type="match status" value="1"/>
</dbReference>
<dbReference type="InterPro" id="IPR014026">
    <property type="entry name" value="UDP-Glc/GDP-Man_DH_dimer"/>
</dbReference>
<dbReference type="Pfam" id="PF00984">
    <property type="entry name" value="UDPG_MGDP_dh"/>
    <property type="match status" value="1"/>
</dbReference>
<comment type="similarity">
    <text evidence="1 8">Belongs to the UDP-glucose/GDP-mannose dehydrogenase family.</text>
</comment>
<dbReference type="RefSeq" id="WP_084383729.1">
    <property type="nucleotide sequence ID" value="NZ_LTAZ01000007.1"/>
</dbReference>
<dbReference type="Pfam" id="PF03721">
    <property type="entry name" value="UDPG_MGDP_dh_N"/>
    <property type="match status" value="1"/>
</dbReference>
<comment type="caution">
    <text evidence="10">The sequence shown here is derived from an EMBL/GenBank/DDBJ whole genome shotgun (WGS) entry which is preliminary data.</text>
</comment>
<dbReference type="InterPro" id="IPR001732">
    <property type="entry name" value="UDP-Glc/GDP-Man_DH_N"/>
</dbReference>
<dbReference type="PANTHER" id="PTHR43491:SF2">
    <property type="entry name" value="UDP-N-ACETYL-D-MANNOSAMINE DEHYDROGENASE"/>
    <property type="match status" value="1"/>
</dbReference>
<evidence type="ECO:0000256" key="2">
    <source>
        <dbReference type="ARBA" id="ARBA00012935"/>
    </source>
</evidence>
<dbReference type="PIRSF" id="PIRSF500136">
    <property type="entry name" value="UDP_ManNAc_DH"/>
    <property type="match status" value="1"/>
</dbReference>
<feature type="domain" description="UDP-glucose/GDP-mannose dehydrogenase C-terminal" evidence="9">
    <location>
        <begin position="317"/>
        <end position="418"/>
    </location>
</feature>
<keyword evidence="11" id="KW-1185">Reference proteome</keyword>
<keyword evidence="4 10" id="KW-0560">Oxidoreductase</keyword>
<evidence type="ECO:0000313" key="10">
    <source>
        <dbReference type="EMBL" id="KYH25242.1"/>
    </source>
</evidence>